<reference evidence="5" key="1">
    <citation type="journal article" date="2014" name="Proc. Natl. Acad. Sci. U.S.A.">
        <title>Extensive sampling of basidiomycete genomes demonstrates inadequacy of the white-rot/brown-rot paradigm for wood decay fungi.</title>
        <authorList>
            <person name="Riley R."/>
            <person name="Salamov A.A."/>
            <person name="Brown D.W."/>
            <person name="Nagy L.G."/>
            <person name="Floudas D."/>
            <person name="Held B.W."/>
            <person name="Levasseur A."/>
            <person name="Lombard V."/>
            <person name="Morin E."/>
            <person name="Otillar R."/>
            <person name="Lindquist E.A."/>
            <person name="Sun H."/>
            <person name="LaButti K.M."/>
            <person name="Schmutz J."/>
            <person name="Jabbour D."/>
            <person name="Luo H."/>
            <person name="Baker S.E."/>
            <person name="Pisabarro A.G."/>
            <person name="Walton J.D."/>
            <person name="Blanchette R.A."/>
            <person name="Henrissat B."/>
            <person name="Martin F."/>
            <person name="Cullen D."/>
            <person name="Hibbett D.S."/>
            <person name="Grigoriev I.V."/>
        </authorList>
    </citation>
    <scope>NUCLEOTIDE SEQUENCE [LARGE SCALE GENOMIC DNA]</scope>
    <source>
        <strain evidence="5">FD-172 SS1</strain>
    </source>
</reference>
<proteinExistence type="predicted"/>
<dbReference type="Pfam" id="PF12796">
    <property type="entry name" value="Ank_2"/>
    <property type="match status" value="2"/>
</dbReference>
<dbReference type="InterPro" id="IPR036770">
    <property type="entry name" value="Ankyrin_rpt-contain_sf"/>
</dbReference>
<dbReference type="Pfam" id="PF00023">
    <property type="entry name" value="Ank"/>
    <property type="match status" value="1"/>
</dbReference>
<dbReference type="SMART" id="SM00248">
    <property type="entry name" value="ANK"/>
    <property type="match status" value="7"/>
</dbReference>
<protein>
    <submittedName>
        <fullName evidence="4">Uncharacterized protein</fullName>
    </submittedName>
</protein>
<dbReference type="SUPFAM" id="SSF48403">
    <property type="entry name" value="Ankyrin repeat"/>
    <property type="match status" value="1"/>
</dbReference>
<dbReference type="InterPro" id="IPR002110">
    <property type="entry name" value="Ankyrin_rpt"/>
</dbReference>
<feature type="non-terminal residue" evidence="4">
    <location>
        <position position="320"/>
    </location>
</feature>
<feature type="repeat" description="ANK" evidence="3">
    <location>
        <begin position="105"/>
        <end position="137"/>
    </location>
</feature>
<evidence type="ECO:0000256" key="2">
    <source>
        <dbReference type="ARBA" id="ARBA00023043"/>
    </source>
</evidence>
<dbReference type="OrthoDB" id="7464126at2759"/>
<feature type="repeat" description="ANK" evidence="3">
    <location>
        <begin position="30"/>
        <end position="62"/>
    </location>
</feature>
<dbReference type="AlphaFoldDB" id="A0A067MLJ7"/>
<gene>
    <name evidence="4" type="ORF">BOTBODRAFT_130203</name>
</gene>
<feature type="repeat" description="ANK" evidence="3">
    <location>
        <begin position="63"/>
        <end position="104"/>
    </location>
</feature>
<dbReference type="PROSITE" id="PS50297">
    <property type="entry name" value="ANK_REP_REGION"/>
    <property type="match status" value="4"/>
</dbReference>
<evidence type="ECO:0000256" key="1">
    <source>
        <dbReference type="ARBA" id="ARBA00022737"/>
    </source>
</evidence>
<evidence type="ECO:0000313" key="4">
    <source>
        <dbReference type="EMBL" id="KDQ16399.1"/>
    </source>
</evidence>
<dbReference type="InParanoid" id="A0A067MLJ7"/>
<dbReference type="PROSITE" id="PS50088">
    <property type="entry name" value="ANK_REPEAT"/>
    <property type="match status" value="5"/>
</dbReference>
<keyword evidence="5" id="KW-1185">Reference proteome</keyword>
<keyword evidence="2 3" id="KW-0040">ANK repeat</keyword>
<feature type="repeat" description="ANK" evidence="3">
    <location>
        <begin position="175"/>
        <end position="207"/>
    </location>
</feature>
<dbReference type="Proteomes" id="UP000027195">
    <property type="component" value="Unassembled WGS sequence"/>
</dbReference>
<dbReference type="PANTHER" id="PTHR24171:SF10">
    <property type="entry name" value="ANKYRIN REPEAT DOMAIN-CONTAINING PROTEIN 29-LIKE"/>
    <property type="match status" value="1"/>
</dbReference>
<name>A0A067MLJ7_BOTB1</name>
<sequence>MIKFSQPELEKLEHTLNAGKAVEARESEWPHRTRLHRALYDGDLARAKLLLGFGADPNAQDADSQRPMHIVTESDHMAFVDEETRADMIESLLAAGADMDAKDDDGDTPLSLAYREGRPYCVRALVDAGADPSISGEWGAPTPTFVVELIRNPDGAEVVANVLAAGAGVNAKDDRGYTLLDRAAFCGSPSAVRALLDAGADPNVETNLPSLCSAAVLMKSDGGEKAVVALLSAGADVDMHSFYDKRGPSPLHGASERGYASTVRLLLESGADPDLRNRGGQRALHVALPGRDCTVSALLEAGADPNARDNQEETPLHYAI</sequence>
<organism evidence="4 5">
    <name type="scientific">Botryobasidium botryosum (strain FD-172 SS1)</name>
    <dbReference type="NCBI Taxonomy" id="930990"/>
    <lineage>
        <taxon>Eukaryota</taxon>
        <taxon>Fungi</taxon>
        <taxon>Dikarya</taxon>
        <taxon>Basidiomycota</taxon>
        <taxon>Agaricomycotina</taxon>
        <taxon>Agaricomycetes</taxon>
        <taxon>Cantharellales</taxon>
        <taxon>Botryobasidiaceae</taxon>
        <taxon>Botryobasidium</taxon>
    </lineage>
</organism>
<dbReference type="PANTHER" id="PTHR24171">
    <property type="entry name" value="ANKYRIN REPEAT DOMAIN-CONTAINING PROTEIN 39-RELATED"/>
    <property type="match status" value="1"/>
</dbReference>
<dbReference type="STRING" id="930990.A0A067MLJ7"/>
<dbReference type="EMBL" id="KL198028">
    <property type="protein sequence ID" value="KDQ16399.1"/>
    <property type="molecule type" value="Genomic_DNA"/>
</dbReference>
<dbReference type="HOGENOM" id="CLU_000134_18_0_1"/>
<feature type="repeat" description="ANK" evidence="3">
    <location>
        <begin position="246"/>
        <end position="278"/>
    </location>
</feature>
<evidence type="ECO:0000313" key="5">
    <source>
        <dbReference type="Proteomes" id="UP000027195"/>
    </source>
</evidence>
<accession>A0A067MLJ7</accession>
<keyword evidence="1" id="KW-0677">Repeat</keyword>
<evidence type="ECO:0000256" key="3">
    <source>
        <dbReference type="PROSITE-ProRule" id="PRU00023"/>
    </source>
</evidence>
<dbReference type="Gene3D" id="1.25.40.20">
    <property type="entry name" value="Ankyrin repeat-containing domain"/>
    <property type="match status" value="3"/>
</dbReference>